<dbReference type="InterPro" id="IPR036019">
    <property type="entry name" value="MscL_channel"/>
</dbReference>
<gene>
    <name evidence="11" type="primary">mscL</name>
    <name evidence="12" type="ORF">SAMN04487865_10756</name>
</gene>
<dbReference type="FunFam" id="1.10.1200.120:FF:000001">
    <property type="entry name" value="Large-conductance mechanosensitive channel"/>
    <property type="match status" value="1"/>
</dbReference>
<organism evidence="12 13">
    <name type="scientific">Succinivibrio dextrinosolvens</name>
    <dbReference type="NCBI Taxonomy" id="83771"/>
    <lineage>
        <taxon>Bacteria</taxon>
        <taxon>Pseudomonadati</taxon>
        <taxon>Pseudomonadota</taxon>
        <taxon>Gammaproteobacteria</taxon>
        <taxon>Aeromonadales</taxon>
        <taxon>Succinivibrionaceae</taxon>
        <taxon>Succinivibrio</taxon>
    </lineage>
</organism>
<dbReference type="NCBIfam" id="NF001843">
    <property type="entry name" value="PRK00567.1-4"/>
    <property type="match status" value="1"/>
</dbReference>
<dbReference type="InterPro" id="IPR037673">
    <property type="entry name" value="MSC/AndL"/>
</dbReference>
<dbReference type="PANTHER" id="PTHR30266">
    <property type="entry name" value="MECHANOSENSITIVE CHANNEL MSCL"/>
    <property type="match status" value="1"/>
</dbReference>
<comment type="similarity">
    <text evidence="2 11">Belongs to the MscL family.</text>
</comment>
<protein>
    <recommendedName>
        <fullName evidence="11">Large-conductance mechanosensitive channel</fullName>
    </recommendedName>
</protein>
<proteinExistence type="inferred from homology"/>
<evidence type="ECO:0000256" key="8">
    <source>
        <dbReference type="ARBA" id="ARBA00023065"/>
    </source>
</evidence>
<evidence type="ECO:0000313" key="12">
    <source>
        <dbReference type="EMBL" id="SFK43640.1"/>
    </source>
</evidence>
<keyword evidence="8 11" id="KW-0406">Ion transport</keyword>
<dbReference type="AlphaFoldDB" id="A0A662ZE94"/>
<dbReference type="InterPro" id="IPR001185">
    <property type="entry name" value="MS_channel"/>
</dbReference>
<evidence type="ECO:0000256" key="5">
    <source>
        <dbReference type="ARBA" id="ARBA00022475"/>
    </source>
</evidence>
<keyword evidence="7 11" id="KW-1133">Transmembrane helix</keyword>
<dbReference type="InterPro" id="IPR019823">
    <property type="entry name" value="Mechanosensitive_channel_CS"/>
</dbReference>
<keyword evidence="11" id="KW-0997">Cell inner membrane</keyword>
<dbReference type="Proteomes" id="UP000243374">
    <property type="component" value="Unassembled WGS sequence"/>
</dbReference>
<keyword evidence="10 11" id="KW-0407">Ion channel</keyword>
<sequence>MKDIVSTGKSFFKEFRDFAVKGNVMDMAIGVVIGTAFGKIVSSLVADIIMPLVGLFVGNIDLKDLSVTLQDKTETSSEIVLTYGVFLQNVLDFLIVAFAIFLTIKVIINLKNRIIKEEKTPAEAPADPADVQLLREIRDLLKDQNK</sequence>
<evidence type="ECO:0000256" key="3">
    <source>
        <dbReference type="ARBA" id="ARBA00011255"/>
    </source>
</evidence>
<dbReference type="PRINTS" id="PR01264">
    <property type="entry name" value="MECHCHANNEL"/>
</dbReference>
<dbReference type="EMBL" id="FOSF01000075">
    <property type="protein sequence ID" value="SFK43640.1"/>
    <property type="molecule type" value="Genomic_DNA"/>
</dbReference>
<dbReference type="OrthoDB" id="9810350at2"/>
<dbReference type="GO" id="GO:0008381">
    <property type="term" value="F:mechanosensitive monoatomic ion channel activity"/>
    <property type="evidence" value="ECO:0007669"/>
    <property type="project" value="UniProtKB-UniRule"/>
</dbReference>
<evidence type="ECO:0000256" key="1">
    <source>
        <dbReference type="ARBA" id="ARBA00004651"/>
    </source>
</evidence>
<accession>A0A662ZE94</accession>
<keyword evidence="13" id="KW-1185">Reference proteome</keyword>
<dbReference type="PROSITE" id="PS01327">
    <property type="entry name" value="MSCL"/>
    <property type="match status" value="1"/>
</dbReference>
<dbReference type="RefSeq" id="WP_074841671.1">
    <property type="nucleotide sequence ID" value="NZ_CP047056.1"/>
</dbReference>
<comment type="function">
    <text evidence="11">Channel that opens in response to stretch forces in the membrane lipid bilayer. May participate in the regulation of osmotic pressure changes within the cell.</text>
</comment>
<feature type="transmembrane region" description="Helical" evidence="11">
    <location>
        <begin position="80"/>
        <end position="104"/>
    </location>
</feature>
<comment type="caution">
    <text evidence="11">Lacks conserved residue(s) required for the propagation of feature annotation.</text>
</comment>
<evidence type="ECO:0000256" key="11">
    <source>
        <dbReference type="HAMAP-Rule" id="MF_00115"/>
    </source>
</evidence>
<name>A0A662ZE94_9GAMM</name>
<reference evidence="12 13" key="1">
    <citation type="submission" date="2016-10" db="EMBL/GenBank/DDBJ databases">
        <authorList>
            <person name="Varghese N."/>
            <person name="Submissions S."/>
        </authorList>
    </citation>
    <scope>NUCLEOTIDE SEQUENCE [LARGE SCALE GENOMIC DNA]</scope>
    <source>
        <strain evidence="12 13">22B</strain>
    </source>
</reference>
<evidence type="ECO:0000256" key="10">
    <source>
        <dbReference type="ARBA" id="ARBA00023303"/>
    </source>
</evidence>
<keyword evidence="5 11" id="KW-1003">Cell membrane</keyword>
<dbReference type="NCBIfam" id="TIGR00220">
    <property type="entry name" value="mscL"/>
    <property type="match status" value="1"/>
</dbReference>
<dbReference type="Gene3D" id="1.10.1200.120">
    <property type="entry name" value="Large-conductance mechanosensitive channel, MscL, domain 1"/>
    <property type="match status" value="1"/>
</dbReference>
<keyword evidence="9 11" id="KW-0472">Membrane</keyword>
<dbReference type="HAMAP" id="MF_00115">
    <property type="entry name" value="MscL"/>
    <property type="match status" value="1"/>
</dbReference>
<keyword evidence="6 11" id="KW-0812">Transmembrane</keyword>
<dbReference type="Pfam" id="PF01741">
    <property type="entry name" value="MscL"/>
    <property type="match status" value="1"/>
</dbReference>
<comment type="subunit">
    <text evidence="3 11">Homopentamer.</text>
</comment>
<evidence type="ECO:0000256" key="4">
    <source>
        <dbReference type="ARBA" id="ARBA00022448"/>
    </source>
</evidence>
<dbReference type="GO" id="GO:0005886">
    <property type="term" value="C:plasma membrane"/>
    <property type="evidence" value="ECO:0007669"/>
    <property type="project" value="UniProtKB-SubCell"/>
</dbReference>
<evidence type="ECO:0000313" key="13">
    <source>
        <dbReference type="Proteomes" id="UP000243374"/>
    </source>
</evidence>
<keyword evidence="4 11" id="KW-0813">Transport</keyword>
<evidence type="ECO:0000256" key="6">
    <source>
        <dbReference type="ARBA" id="ARBA00022692"/>
    </source>
</evidence>
<evidence type="ECO:0000256" key="9">
    <source>
        <dbReference type="ARBA" id="ARBA00023136"/>
    </source>
</evidence>
<evidence type="ECO:0000256" key="2">
    <source>
        <dbReference type="ARBA" id="ARBA00007254"/>
    </source>
</evidence>
<dbReference type="SUPFAM" id="SSF81330">
    <property type="entry name" value="Gated mechanosensitive channel"/>
    <property type="match status" value="1"/>
</dbReference>
<comment type="subcellular location">
    <subcellularLocation>
        <location evidence="11">Cell inner membrane</location>
        <topology evidence="11">Multi-pass membrane protein</topology>
    </subcellularLocation>
    <subcellularLocation>
        <location evidence="1">Cell membrane</location>
        <topology evidence="1">Multi-pass membrane protein</topology>
    </subcellularLocation>
</comment>
<evidence type="ECO:0000256" key="7">
    <source>
        <dbReference type="ARBA" id="ARBA00022989"/>
    </source>
</evidence>
<dbReference type="PANTHER" id="PTHR30266:SF2">
    <property type="entry name" value="LARGE-CONDUCTANCE MECHANOSENSITIVE CHANNEL"/>
    <property type="match status" value="1"/>
</dbReference>